<dbReference type="AlphaFoldDB" id="A0AAW1X183"/>
<feature type="region of interest" description="Disordered" evidence="1">
    <location>
        <begin position="62"/>
        <end position="83"/>
    </location>
</feature>
<evidence type="ECO:0000256" key="2">
    <source>
        <dbReference type="SAM" id="Phobius"/>
    </source>
</evidence>
<dbReference type="Proteomes" id="UP001457282">
    <property type="component" value="Unassembled WGS sequence"/>
</dbReference>
<proteinExistence type="predicted"/>
<keyword evidence="4" id="KW-1185">Reference proteome</keyword>
<keyword evidence="2" id="KW-0472">Membrane</keyword>
<feature type="region of interest" description="Disordered" evidence="1">
    <location>
        <begin position="1"/>
        <end position="33"/>
    </location>
</feature>
<dbReference type="EMBL" id="JBEDUW010000005">
    <property type="protein sequence ID" value="KAK9929402.1"/>
    <property type="molecule type" value="Genomic_DNA"/>
</dbReference>
<sequence>MGDSTAGNTAVVEMVKSRGGGAEQRTERWRRRRSECSGDARAAGFFFLFLFLNLFLVSKCQEKGHGPGQRCSSEGAGGHEVDDSGVSDCRIGELLPAIVKRARARVVVGVGRGSWAFRI</sequence>
<evidence type="ECO:0000256" key="1">
    <source>
        <dbReference type="SAM" id="MobiDB-lite"/>
    </source>
</evidence>
<comment type="caution">
    <text evidence="3">The sequence shown here is derived from an EMBL/GenBank/DDBJ whole genome shotgun (WGS) entry which is preliminary data.</text>
</comment>
<gene>
    <name evidence="3" type="ORF">M0R45_026504</name>
</gene>
<accession>A0AAW1X183</accession>
<feature type="transmembrane region" description="Helical" evidence="2">
    <location>
        <begin position="38"/>
        <end position="57"/>
    </location>
</feature>
<evidence type="ECO:0000313" key="4">
    <source>
        <dbReference type="Proteomes" id="UP001457282"/>
    </source>
</evidence>
<keyword evidence="2" id="KW-1133">Transmembrane helix</keyword>
<keyword evidence="2" id="KW-0812">Transmembrane</keyword>
<name>A0AAW1X183_RUBAR</name>
<reference evidence="3 4" key="1">
    <citation type="journal article" date="2023" name="G3 (Bethesda)">
        <title>A chromosome-length genome assembly and annotation of blackberry (Rubus argutus, cv. 'Hillquist').</title>
        <authorList>
            <person name="Bruna T."/>
            <person name="Aryal R."/>
            <person name="Dudchenko O."/>
            <person name="Sargent D.J."/>
            <person name="Mead D."/>
            <person name="Buti M."/>
            <person name="Cavallini A."/>
            <person name="Hytonen T."/>
            <person name="Andres J."/>
            <person name="Pham M."/>
            <person name="Weisz D."/>
            <person name="Mascagni F."/>
            <person name="Usai G."/>
            <person name="Natali L."/>
            <person name="Bassil N."/>
            <person name="Fernandez G.E."/>
            <person name="Lomsadze A."/>
            <person name="Armour M."/>
            <person name="Olukolu B."/>
            <person name="Poorten T."/>
            <person name="Britton C."/>
            <person name="Davik J."/>
            <person name="Ashrafi H."/>
            <person name="Aiden E.L."/>
            <person name="Borodovsky M."/>
            <person name="Worthington M."/>
        </authorList>
    </citation>
    <scope>NUCLEOTIDE SEQUENCE [LARGE SCALE GENOMIC DNA]</scope>
    <source>
        <strain evidence="3">PI 553951</strain>
    </source>
</reference>
<organism evidence="3 4">
    <name type="scientific">Rubus argutus</name>
    <name type="common">Southern blackberry</name>
    <dbReference type="NCBI Taxonomy" id="59490"/>
    <lineage>
        <taxon>Eukaryota</taxon>
        <taxon>Viridiplantae</taxon>
        <taxon>Streptophyta</taxon>
        <taxon>Embryophyta</taxon>
        <taxon>Tracheophyta</taxon>
        <taxon>Spermatophyta</taxon>
        <taxon>Magnoliopsida</taxon>
        <taxon>eudicotyledons</taxon>
        <taxon>Gunneridae</taxon>
        <taxon>Pentapetalae</taxon>
        <taxon>rosids</taxon>
        <taxon>fabids</taxon>
        <taxon>Rosales</taxon>
        <taxon>Rosaceae</taxon>
        <taxon>Rosoideae</taxon>
        <taxon>Rosoideae incertae sedis</taxon>
        <taxon>Rubus</taxon>
    </lineage>
</organism>
<protein>
    <submittedName>
        <fullName evidence="3">Uncharacterized protein</fullName>
    </submittedName>
</protein>
<evidence type="ECO:0000313" key="3">
    <source>
        <dbReference type="EMBL" id="KAK9929402.1"/>
    </source>
</evidence>